<feature type="region of interest" description="Disordered" evidence="1">
    <location>
        <begin position="690"/>
        <end position="748"/>
    </location>
</feature>
<feature type="region of interest" description="Disordered" evidence="1">
    <location>
        <begin position="243"/>
        <end position="282"/>
    </location>
</feature>
<feature type="compositionally biased region" description="Polar residues" evidence="1">
    <location>
        <begin position="715"/>
        <end position="729"/>
    </location>
</feature>
<evidence type="ECO:0000313" key="4">
    <source>
        <dbReference type="Proteomes" id="UP001374579"/>
    </source>
</evidence>
<dbReference type="Proteomes" id="UP001374579">
    <property type="component" value="Unassembled WGS sequence"/>
</dbReference>
<proteinExistence type="predicted"/>
<feature type="compositionally biased region" description="Polar residues" evidence="1">
    <location>
        <begin position="249"/>
        <end position="260"/>
    </location>
</feature>
<dbReference type="Pfam" id="PF14694">
    <property type="entry name" value="LINES_N"/>
    <property type="match status" value="1"/>
</dbReference>
<evidence type="ECO:0000259" key="2">
    <source>
        <dbReference type="Pfam" id="PF14694"/>
    </source>
</evidence>
<evidence type="ECO:0000256" key="1">
    <source>
        <dbReference type="SAM" id="MobiDB-lite"/>
    </source>
</evidence>
<feature type="compositionally biased region" description="Acidic residues" evidence="1">
    <location>
        <begin position="762"/>
        <end position="785"/>
    </location>
</feature>
<feature type="domain" description="Protein Lines N-terminal" evidence="2">
    <location>
        <begin position="520"/>
        <end position="617"/>
    </location>
</feature>
<dbReference type="AlphaFoldDB" id="A0AAN9GP79"/>
<evidence type="ECO:0000313" key="3">
    <source>
        <dbReference type="EMBL" id="KAK7115773.1"/>
    </source>
</evidence>
<protein>
    <recommendedName>
        <fullName evidence="2">Protein Lines N-terminal domain-containing protein</fullName>
    </recommendedName>
</protein>
<dbReference type="EMBL" id="JBAMIC010000001">
    <property type="protein sequence ID" value="KAK7115773.1"/>
    <property type="molecule type" value="Genomic_DNA"/>
</dbReference>
<dbReference type="InterPro" id="IPR024875">
    <property type="entry name" value="Protein_Lines"/>
</dbReference>
<feature type="compositionally biased region" description="Polar residues" evidence="1">
    <location>
        <begin position="690"/>
        <end position="706"/>
    </location>
</feature>
<sequence>MQSRWNELEEIHTSLERSTAGSINPESWQQVIKSTLRESSPNDSVMCHGSPAVCHHCHQLAALSAITMMILTVKQNGWRQMEETYLQPLVTMDVLKHMVALLLNPCQFLRYQARRTLAALLTSECKEETTDQYITEACVETVMHNRSGSTLCIEPLQLLCTMLSKRSGHKLSVKTSEFLLPYLPALYSQCCQTSVGGRENLMSEENDTLAQIESVQGGSAKRLKVLSETKKLCDITLIERSPSKRPQLAHSSQQQPTSESLPCVQHEQAAGDSIDDRSHGPRQSESLHYVFLCLVQKVSKLINSIEEPDKSSQLKLLNRSTLFYLIREHFQLFRKGLFKENSNCLLAERKFLDVMDTVLCYSGLRTQNISGSVYETVAKHFVHNFKIIDCSWSFQIQHTFIGGVLIMNDRRESDSKEDGQTVDLTVDEDCCPVLVLLVAVLLKSCAIVFKSGEGQKGEAIKPCTALLLSMHHGLHDLQHRGSSPVDNTPAGYKTVSTTPAEDSPVDKILARCTPECRLHLDWLPQVCGEQDDRWVEALLCSLDIVVHAQAFSCREDDDVKSLITLLDPHRLFIQMLHLTNYDTSLLIDWLTSPETCFLAYLVRYLRLLAADFPAFCQAARIWNCSGDAWSCSLGDVKAECCMEGQSVNCEQSGEHGKKRSALNTLISAEGEPSTAEDKQSQADNILSSAKQQFMPSQRTSKNSNVEGNEGWACSAQKTPAANETGTEATQGGKETLNPSSSKVFDSDRPVKLSTGLALLSAYDDDDSDVDERDDYDDSADEEHDDDTFSDHGMGDTDELDCVDGHISDDNIGDDFEGSNLGSDAPCTQQDKDFHGTESVYQVSRGKGQHHDSNTINSTKLKLAPKQQKYVAKTNAGLIREVNIDNLAENCINRVMSLLTGLRKRLQKLDSGGLLMYNPKPLVRLLQRCEEGYGHQLFKDA</sequence>
<gene>
    <name evidence="3" type="ORF">V1264_001588</name>
</gene>
<comment type="caution">
    <text evidence="3">The sequence shown here is derived from an EMBL/GenBank/DDBJ whole genome shotgun (WGS) entry which is preliminary data.</text>
</comment>
<dbReference type="PANTHER" id="PTHR16057:SF1">
    <property type="entry name" value="PROTEIN LINES HOMOLOG 1"/>
    <property type="match status" value="1"/>
</dbReference>
<keyword evidence="4" id="KW-1185">Reference proteome</keyword>
<dbReference type="InterPro" id="IPR032794">
    <property type="entry name" value="LINES_N"/>
</dbReference>
<name>A0AAN9GP79_9CAEN</name>
<accession>A0AAN9GP79</accession>
<feature type="region of interest" description="Disordered" evidence="1">
    <location>
        <begin position="762"/>
        <end position="804"/>
    </location>
</feature>
<reference evidence="3 4" key="1">
    <citation type="submission" date="2024-02" db="EMBL/GenBank/DDBJ databases">
        <title>Chromosome-scale genome assembly of the rough periwinkle Littorina saxatilis.</title>
        <authorList>
            <person name="De Jode A."/>
            <person name="Faria R."/>
            <person name="Formenti G."/>
            <person name="Sims Y."/>
            <person name="Smith T.P."/>
            <person name="Tracey A."/>
            <person name="Wood J.M.D."/>
            <person name="Zagrodzka Z.B."/>
            <person name="Johannesson K."/>
            <person name="Butlin R.K."/>
            <person name="Leder E.H."/>
        </authorList>
    </citation>
    <scope>NUCLEOTIDE SEQUENCE [LARGE SCALE GENOMIC DNA]</scope>
    <source>
        <strain evidence="3">Snail1</strain>
        <tissue evidence="3">Muscle</tissue>
    </source>
</reference>
<dbReference type="PANTHER" id="PTHR16057">
    <property type="entry name" value="WINS1, 2 PROTEIN"/>
    <property type="match status" value="1"/>
</dbReference>
<organism evidence="3 4">
    <name type="scientific">Littorina saxatilis</name>
    <dbReference type="NCBI Taxonomy" id="31220"/>
    <lineage>
        <taxon>Eukaryota</taxon>
        <taxon>Metazoa</taxon>
        <taxon>Spiralia</taxon>
        <taxon>Lophotrochozoa</taxon>
        <taxon>Mollusca</taxon>
        <taxon>Gastropoda</taxon>
        <taxon>Caenogastropoda</taxon>
        <taxon>Littorinimorpha</taxon>
        <taxon>Littorinoidea</taxon>
        <taxon>Littorinidae</taxon>
        <taxon>Littorina</taxon>
    </lineage>
</organism>